<dbReference type="PATRIC" id="fig|742742.3.peg.1604"/>
<feature type="transmembrane region" description="Helical" evidence="1">
    <location>
        <begin position="12"/>
        <end position="37"/>
    </location>
</feature>
<dbReference type="STRING" id="742742.HMPREF9452_01623"/>
<dbReference type="Proteomes" id="UP000004830">
    <property type="component" value="Unassembled WGS sequence"/>
</dbReference>
<sequence>MAELFSGDLATAFQILVLGWGGIFVVMLIIYLVSMALSKMFPPKKDA</sequence>
<accession>G1WJW0</accession>
<evidence type="ECO:0000256" key="1">
    <source>
        <dbReference type="SAM" id="Phobius"/>
    </source>
</evidence>
<dbReference type="EMBL" id="ADLS01000021">
    <property type="protein sequence ID" value="EGX69774.1"/>
    <property type="molecule type" value="Genomic_DNA"/>
</dbReference>
<keyword evidence="1" id="KW-1133">Transmembrane helix</keyword>
<evidence type="ECO:0000313" key="2">
    <source>
        <dbReference type="EMBL" id="EGX69774.1"/>
    </source>
</evidence>
<keyword evidence="3" id="KW-1185">Reference proteome</keyword>
<evidence type="ECO:0000313" key="3">
    <source>
        <dbReference type="Proteomes" id="UP000004830"/>
    </source>
</evidence>
<evidence type="ECO:0008006" key="4">
    <source>
        <dbReference type="Google" id="ProtNLM"/>
    </source>
</evidence>
<dbReference type="GeneID" id="62760020"/>
<gene>
    <name evidence="2" type="ORF">HMPREF9452_01623</name>
</gene>
<dbReference type="RefSeq" id="WP_009141657.1">
    <property type="nucleotide sequence ID" value="NZ_JH126471.1"/>
</dbReference>
<name>G1WJW0_9ACTN</name>
<keyword evidence="1" id="KW-0812">Transmembrane</keyword>
<keyword evidence="1" id="KW-0472">Membrane</keyword>
<dbReference type="NCBIfam" id="NF040909">
    <property type="entry name" value="OadG_rel_small"/>
    <property type="match status" value="1"/>
</dbReference>
<dbReference type="eggNOG" id="ENOG5032CYN">
    <property type="taxonomic scope" value="Bacteria"/>
</dbReference>
<dbReference type="AlphaFoldDB" id="G1WJW0"/>
<comment type="caution">
    <text evidence="2">The sequence shown here is derived from an EMBL/GenBank/DDBJ whole genome shotgun (WGS) entry which is preliminary data.</text>
</comment>
<proteinExistence type="predicted"/>
<organism evidence="2 3">
    <name type="scientific">Collinsella tanakaei YIT 12063</name>
    <dbReference type="NCBI Taxonomy" id="742742"/>
    <lineage>
        <taxon>Bacteria</taxon>
        <taxon>Bacillati</taxon>
        <taxon>Actinomycetota</taxon>
        <taxon>Coriobacteriia</taxon>
        <taxon>Coriobacteriales</taxon>
        <taxon>Coriobacteriaceae</taxon>
        <taxon>Collinsella</taxon>
    </lineage>
</organism>
<protein>
    <recommendedName>
        <fullName evidence="4">Oxaloacetate decarboxylase, gamma chain</fullName>
    </recommendedName>
</protein>
<reference evidence="2 3" key="1">
    <citation type="submission" date="2011-06" db="EMBL/GenBank/DDBJ databases">
        <title>The Genome Sequence of Collinsella tanakaei YIT 12063.</title>
        <authorList>
            <consortium name="The Broad Institute Genome Sequencing Platform"/>
            <person name="Earl A."/>
            <person name="Ward D."/>
            <person name="Feldgarden M."/>
            <person name="Gevers D."/>
            <person name="Morotomi M."/>
            <person name="Young S.K."/>
            <person name="Zeng Q."/>
            <person name="Gargeya S."/>
            <person name="Fitzgerald M."/>
            <person name="Haas B."/>
            <person name="Abouelleil A."/>
            <person name="Alvarado L."/>
            <person name="Arachchi H.M."/>
            <person name="Berlin A."/>
            <person name="Brown A."/>
            <person name="Chapman S.B."/>
            <person name="Chen Z."/>
            <person name="Dunbar C."/>
            <person name="Freedman E."/>
            <person name="Gearin G."/>
            <person name="Gellesch M."/>
            <person name="Goldberg J."/>
            <person name="Griggs A."/>
            <person name="Gujja S."/>
            <person name="Heiman D."/>
            <person name="Howarth C."/>
            <person name="Larson L."/>
            <person name="Lui A."/>
            <person name="MacDonald P.J.P."/>
            <person name="Mehta T."/>
            <person name="Montmayeur A."/>
            <person name="Murphy C."/>
            <person name="Neiman D."/>
            <person name="Pearson M."/>
            <person name="Priest M."/>
            <person name="Roberts A."/>
            <person name="Saif S."/>
            <person name="Shea T."/>
            <person name="Shenoy N."/>
            <person name="Sisk P."/>
            <person name="Stolte C."/>
            <person name="Sykes S."/>
            <person name="Wortman J."/>
            <person name="Nusbaum C."/>
            <person name="Birren B."/>
        </authorList>
    </citation>
    <scope>NUCLEOTIDE SEQUENCE [LARGE SCALE GENOMIC DNA]</scope>
    <source>
        <strain evidence="2 3">YIT 12063</strain>
    </source>
</reference>
<dbReference type="HOGENOM" id="CLU_213017_1_0_11"/>